<evidence type="ECO:0000313" key="3">
    <source>
        <dbReference type="Proteomes" id="UP000077684"/>
    </source>
</evidence>
<comment type="caution">
    <text evidence="2">The sequence shown here is derived from an EMBL/GenBank/DDBJ whole genome shotgun (WGS) entry which is preliminary data.</text>
</comment>
<reference evidence="2" key="2">
    <citation type="journal article" date="2019" name="IMA Fungus">
        <title>Genome sequencing and comparison of five Tilletia species to identify candidate genes for the detection of regulated species infecting wheat.</title>
        <authorList>
            <person name="Nguyen H.D.T."/>
            <person name="Sultana T."/>
            <person name="Kesanakurti P."/>
            <person name="Hambleton S."/>
        </authorList>
    </citation>
    <scope>NUCLEOTIDE SEQUENCE</scope>
    <source>
        <strain evidence="2">DAOMC 236426</strain>
    </source>
</reference>
<dbReference type="Proteomes" id="UP000077684">
    <property type="component" value="Unassembled WGS sequence"/>
</dbReference>
<evidence type="ECO:0000313" key="2">
    <source>
        <dbReference type="EMBL" id="KAE8243686.1"/>
    </source>
</evidence>
<gene>
    <name evidence="2" type="ORF">A4X06_0g6146</name>
</gene>
<feature type="compositionally biased region" description="Low complexity" evidence="1">
    <location>
        <begin position="91"/>
        <end position="100"/>
    </location>
</feature>
<reference evidence="2" key="1">
    <citation type="submission" date="2016-04" db="EMBL/GenBank/DDBJ databases">
        <authorList>
            <person name="Nguyen H.D."/>
            <person name="Samba Siva P."/>
            <person name="Cullis J."/>
            <person name="Levesque C.A."/>
            <person name="Hambleton S."/>
        </authorList>
    </citation>
    <scope>NUCLEOTIDE SEQUENCE</scope>
    <source>
        <strain evidence="2">DAOMC 236426</strain>
    </source>
</reference>
<keyword evidence="3" id="KW-1185">Reference proteome</keyword>
<dbReference type="EMBL" id="LWDE02000850">
    <property type="protein sequence ID" value="KAE8243686.1"/>
    <property type="molecule type" value="Genomic_DNA"/>
</dbReference>
<dbReference type="AlphaFoldDB" id="A0A8X7MP61"/>
<organism evidence="2 3">
    <name type="scientific">Tilletia controversa</name>
    <name type="common">dwarf bunt fungus</name>
    <dbReference type="NCBI Taxonomy" id="13291"/>
    <lineage>
        <taxon>Eukaryota</taxon>
        <taxon>Fungi</taxon>
        <taxon>Dikarya</taxon>
        <taxon>Basidiomycota</taxon>
        <taxon>Ustilaginomycotina</taxon>
        <taxon>Exobasidiomycetes</taxon>
        <taxon>Tilletiales</taxon>
        <taxon>Tilletiaceae</taxon>
        <taxon>Tilletia</taxon>
    </lineage>
</organism>
<name>A0A8X7MP61_9BASI</name>
<sequence length="594" mass="64876">MGDGEIEILDDADDGLCMFDGEIGSKDFASKHLAATNTSLRSPIISRTTAMNFASGAGARWIPGSGHHNGQGLAAEHGHGQQAPNAQRMGHQPSPIQSQHQHQRQHSQHSYGYGRHSHGPANMDGQYGGGHVLPGSSMDPHGATGFNNRFNHYNPAQPPPSGQAPSTPMMELAGNLAPQAHATHLLDQDTRASSSYPGTLDWQRNGGQFAEEQMELRRQASSAATKRRRVTQDENETVAGEGEEVGEEEGQGDDARARIDHITSTATSEVGLSMESNHRSLDLDRPIPRGVNTWNKLEKWIKFHPERLTDWEAANPAVSTPGASHSARISKFYANASAIVRKEFEDWWPLYLVTAPHEERMANYNQAHKVLTKLMWDMEQDYGVCGFAVLAHPDPDVKAAVVASEHSEDLFDGCVKNLNATGTAAKFANLFGAATKNNPPPAWVIATERLNALGEGEAVKVVEKVTKVPTEIPSKAASKTLVLNLIKWINDGMRSISKEKESEWMKDTKQLKSMIYKGVFKRINDTGLCVQGWPIEANKMLDGDVKVTVQGTTTSSSTFTITAGSLRNTSRWKGSEVQAVQEALNMNTLVLKRV</sequence>
<evidence type="ECO:0000256" key="1">
    <source>
        <dbReference type="SAM" id="MobiDB-lite"/>
    </source>
</evidence>
<feature type="region of interest" description="Disordered" evidence="1">
    <location>
        <begin position="61"/>
        <end position="143"/>
    </location>
</feature>
<proteinExistence type="predicted"/>
<accession>A0A8X7MP61</accession>
<feature type="compositionally biased region" description="Acidic residues" evidence="1">
    <location>
        <begin position="233"/>
        <end position="252"/>
    </location>
</feature>
<feature type="region of interest" description="Disordered" evidence="1">
    <location>
        <begin position="216"/>
        <end position="257"/>
    </location>
</feature>
<protein>
    <submittedName>
        <fullName evidence="2">Uncharacterized protein</fullName>
    </submittedName>
</protein>